<keyword evidence="4" id="KW-0597">Phosphoprotein</keyword>
<keyword evidence="22" id="KW-0479">Metal-binding</keyword>
<reference evidence="32" key="3">
    <citation type="submission" date="2025-09" db="UniProtKB">
        <authorList>
            <consortium name="Ensembl"/>
        </authorList>
    </citation>
    <scope>IDENTIFICATION</scope>
</reference>
<evidence type="ECO:0000256" key="8">
    <source>
        <dbReference type="ARBA" id="ARBA00022741"/>
    </source>
</evidence>
<dbReference type="InterPro" id="IPR011009">
    <property type="entry name" value="Kinase-like_dom_sf"/>
</dbReference>
<dbReference type="GO" id="GO:0005524">
    <property type="term" value="F:ATP binding"/>
    <property type="evidence" value="ECO:0007669"/>
    <property type="project" value="UniProtKB-UniRule"/>
</dbReference>
<dbReference type="AlphaFoldDB" id="A0A8C6MGL3"/>
<dbReference type="GO" id="GO:0043235">
    <property type="term" value="C:receptor complex"/>
    <property type="evidence" value="ECO:0007669"/>
    <property type="project" value="TreeGrafter"/>
</dbReference>
<feature type="binding site" evidence="21">
    <location>
        <begin position="550"/>
        <end position="557"/>
    </location>
    <ligand>
        <name>ATP</name>
        <dbReference type="ChEBI" id="CHEBI:30616"/>
    </ligand>
</feature>
<evidence type="ECO:0000256" key="6">
    <source>
        <dbReference type="ARBA" id="ARBA00022692"/>
    </source>
</evidence>
<evidence type="ECO:0000256" key="10">
    <source>
        <dbReference type="ARBA" id="ARBA00022840"/>
    </source>
</evidence>
<protein>
    <recommendedName>
        <fullName evidence="2">receptor protein-tyrosine kinase</fullName>
        <ecNumber evidence="2">2.7.10.1</ecNumber>
    </recommendedName>
</protein>
<keyword evidence="11" id="KW-0832">Ubl conjugation</keyword>
<gene>
    <name evidence="32" type="primary">CSF1R</name>
    <name evidence="32" type="synonym">csf1ra</name>
</gene>
<feature type="binding site" evidence="22">
    <location>
        <position position="743"/>
    </location>
    <ligand>
        <name>Mg(2+)</name>
        <dbReference type="ChEBI" id="CHEBI:18420"/>
    </ligand>
</feature>
<evidence type="ECO:0000256" key="16">
    <source>
        <dbReference type="ARBA" id="ARBA00023170"/>
    </source>
</evidence>
<dbReference type="PRINTS" id="PR01832">
    <property type="entry name" value="VEGFRECEPTOR"/>
</dbReference>
<evidence type="ECO:0000256" key="5">
    <source>
        <dbReference type="ARBA" id="ARBA00022679"/>
    </source>
</evidence>
<dbReference type="PANTHER" id="PTHR24416">
    <property type="entry name" value="TYROSINE-PROTEIN KINASE RECEPTOR"/>
    <property type="match status" value="1"/>
</dbReference>
<evidence type="ECO:0000256" key="13">
    <source>
        <dbReference type="ARBA" id="ARBA00023136"/>
    </source>
</evidence>
<keyword evidence="6 27" id="KW-0812">Transmembrane</keyword>
<keyword evidence="22" id="KW-0460">Magnesium</keyword>
<dbReference type="GO" id="GO:0001667">
    <property type="term" value="P:ameboidal-type cell migration"/>
    <property type="evidence" value="ECO:0007669"/>
    <property type="project" value="UniProtKB-ARBA"/>
</dbReference>
<feature type="binding site" evidence="22">
    <location>
        <position position="522"/>
    </location>
    <ligand>
        <name>Mg(2+)</name>
        <dbReference type="ChEBI" id="CHEBI:18420"/>
    </ligand>
</feature>
<comment type="catalytic activity">
    <reaction evidence="19">
        <text>L-tyrosyl-[protein] + ATP = O-phospho-L-tyrosyl-[protein] + ADP + H(+)</text>
        <dbReference type="Rhea" id="RHEA:10596"/>
        <dbReference type="Rhea" id="RHEA-COMP:10136"/>
        <dbReference type="Rhea" id="RHEA-COMP:20101"/>
        <dbReference type="ChEBI" id="CHEBI:15378"/>
        <dbReference type="ChEBI" id="CHEBI:30616"/>
        <dbReference type="ChEBI" id="CHEBI:46858"/>
        <dbReference type="ChEBI" id="CHEBI:61978"/>
        <dbReference type="ChEBI" id="CHEBI:456216"/>
        <dbReference type="EC" id="2.7.10.1"/>
    </reaction>
</comment>
<dbReference type="InterPro" id="IPR030658">
    <property type="entry name" value="CSF-1_receptor"/>
</dbReference>
<dbReference type="InterPro" id="IPR036179">
    <property type="entry name" value="Ig-like_dom_sf"/>
</dbReference>
<dbReference type="PANTHER" id="PTHR24416:SF47">
    <property type="entry name" value="MACROPHAGE COLONY-STIMULATING FACTOR 1 RECEPTOR"/>
    <property type="match status" value="1"/>
</dbReference>
<sequence>MRWLKNNNLSFLGVFLLCFEWRRPVITFKSREVGGSEVVVRVGSPLDLSCEGDGPVNWHPRLPKHKRFVSKSSGNICTLKVPRPTAEFTGTYTCVYAAESKDSNLTSSVHVFVKDPQRVFWTSSTSLRVVKKEGEAYMLPCLLTDPSATNLSLRMDNGTSVPAGMNFTINRHRGVFIHSLNPSFNADYVCTARVNGVERTSKAFSINVIQKLRSPPYVYLETEEYVRIVGEKLKVVCKTHNPNFNYNVTWKYSTKSVKNRLDIQSILTIPAVDLADTGNISCVGTNEAGENSTTTYLLVVDKPYIRLSPQLSPRLAQQGSLIEVNVGEDLELNVLIEAYPQIVEHRWFTPTSPNTSTQEYRASLQLKRMNIQEQGQYTFYARSNLVNASIKFQVQMYQRPVAVVRWENVTTLTCTSFGYPAPRIIWYQSVEVESVLRVGPSTQRMTVECVAFNLVGISRDTFSMEVSVEMSQNELLTTTLSGVAAIMAILLVLLVFLLYKYKQKPRYEIRWKIIEMSSGNNYTFIDPTQLPYNEKWEFPRDKLKLGKILGAGAFGKVVEATAYGLGKEDNAVRVAVKMLKASAHSDEREALMSELKILSHLGHHKNIVNLLGACTYGGPVLVITEYCSLGDLLNFLRQKAETFVNSVMNLPDVRKNSDYKNICSQRQFIRSDSGISSAASSTYLEMRPSQVPNTEPFLECDYEETGDWLLDIEDLLRFSLQVAQGLDFLAARNCIHRDVAARNVLLTSQREAKICDFGLARDIMNDSNYVVKGNARLPVKWMAPESIFDCIYTVQSDVWSYGILLWEIFSLGQSPYPSMAVDTRFYKMIKHGYQMSQPGFASLEMYTIMRMCWNLEPTKRPTFQKISQMIEKLLGDQLEEEQVVYQNVQQELTEEDVHDQSKCCDQAEEQQLLMKTNNKYQFC</sequence>
<feature type="site" description="Important for interaction with phosphotyrosine-binding proteins" evidence="23">
    <location>
        <position position="885"/>
    </location>
</feature>
<proteinExistence type="inferred from homology"/>
<dbReference type="FunFam" id="3.30.200.20:FF:000025">
    <property type="entry name" value="Platelet-derived growth factor receptor alpha"/>
    <property type="match status" value="1"/>
</dbReference>
<feature type="binding site" evidence="21">
    <location>
        <position position="742"/>
    </location>
    <ligand>
        <name>ATP</name>
        <dbReference type="ChEBI" id="CHEBI:30616"/>
    </ligand>
</feature>
<keyword evidence="7" id="KW-0677">Repeat</keyword>
<keyword evidence="13 28" id="KW-0472">Membrane</keyword>
<dbReference type="InterPro" id="IPR008266">
    <property type="entry name" value="Tyr_kinase_AS"/>
</dbReference>
<evidence type="ECO:0000259" key="31">
    <source>
        <dbReference type="PROSITE" id="PS50835"/>
    </source>
</evidence>
<dbReference type="GO" id="GO:0005886">
    <property type="term" value="C:plasma membrane"/>
    <property type="evidence" value="ECO:0007669"/>
    <property type="project" value="UniProtKB-SubCell"/>
</dbReference>
<dbReference type="Gene3D" id="2.60.40.10">
    <property type="entry name" value="Immunoglobulins"/>
    <property type="match status" value="5"/>
</dbReference>
<dbReference type="InterPro" id="IPR003598">
    <property type="entry name" value="Ig_sub2"/>
</dbReference>
<dbReference type="PROSITE" id="PS00107">
    <property type="entry name" value="PROTEIN_KINASE_ATP"/>
    <property type="match status" value="1"/>
</dbReference>
<dbReference type="FunFam" id="1.10.510.10:FF:000140">
    <property type="entry name" value="Platelet-derived growth factor receptor beta"/>
    <property type="match status" value="1"/>
</dbReference>
<keyword evidence="16 27" id="KW-0675">Receptor</keyword>
<organism evidence="32 33">
    <name type="scientific">Nothobranchius furzeri</name>
    <name type="common">Turquoise killifish</name>
    <dbReference type="NCBI Taxonomy" id="105023"/>
    <lineage>
        <taxon>Eukaryota</taxon>
        <taxon>Metazoa</taxon>
        <taxon>Chordata</taxon>
        <taxon>Craniata</taxon>
        <taxon>Vertebrata</taxon>
        <taxon>Euteleostomi</taxon>
        <taxon>Actinopterygii</taxon>
        <taxon>Neopterygii</taxon>
        <taxon>Teleostei</taxon>
        <taxon>Neoteleostei</taxon>
        <taxon>Acanthomorphata</taxon>
        <taxon>Ovalentaria</taxon>
        <taxon>Atherinomorphae</taxon>
        <taxon>Cyprinodontiformes</taxon>
        <taxon>Nothobranchiidae</taxon>
        <taxon>Nothobranchius</taxon>
    </lineage>
</organism>
<evidence type="ECO:0000256" key="23">
    <source>
        <dbReference type="PIRSR" id="PIRSR000615-4"/>
    </source>
</evidence>
<dbReference type="GO" id="GO:0019955">
    <property type="term" value="F:cytokine binding"/>
    <property type="evidence" value="ECO:0007669"/>
    <property type="project" value="InterPro"/>
</dbReference>
<evidence type="ECO:0000256" key="19">
    <source>
        <dbReference type="ARBA" id="ARBA00051243"/>
    </source>
</evidence>
<keyword evidence="8 21" id="KW-0547">Nucleotide-binding</keyword>
<dbReference type="Gene3D" id="1.10.510.10">
    <property type="entry name" value="Transferase(Phosphotransferase) domain 1"/>
    <property type="match status" value="1"/>
</dbReference>
<dbReference type="SUPFAM" id="SSF56112">
    <property type="entry name" value="Protein kinase-like (PK-like)"/>
    <property type="match status" value="1"/>
</dbReference>
<dbReference type="PIRSF" id="PIRSF500947">
    <property type="entry name" value="CSF-1_receptor"/>
    <property type="match status" value="1"/>
</dbReference>
<dbReference type="PROSITE" id="PS00240">
    <property type="entry name" value="RECEPTOR_TYR_KIN_III"/>
    <property type="match status" value="1"/>
</dbReference>
<feature type="binding site" evidence="21">
    <location>
        <begin position="625"/>
        <end position="631"/>
    </location>
    <ligand>
        <name>ATP</name>
        <dbReference type="ChEBI" id="CHEBI:30616"/>
    </ligand>
</feature>
<evidence type="ECO:0000256" key="15">
    <source>
        <dbReference type="ARBA" id="ARBA00023157"/>
    </source>
</evidence>
<feature type="disulfide bond" evidence="25">
    <location>
        <begin position="141"/>
        <end position="190"/>
    </location>
</feature>
<dbReference type="InterPro" id="IPR001824">
    <property type="entry name" value="Tyr_kinase_rcpt_3_CS"/>
</dbReference>
<dbReference type="GO" id="GO:0030316">
    <property type="term" value="P:osteoclast differentiation"/>
    <property type="evidence" value="ECO:0007669"/>
    <property type="project" value="TreeGrafter"/>
</dbReference>
<evidence type="ECO:0000256" key="1">
    <source>
        <dbReference type="ARBA" id="ARBA00004251"/>
    </source>
</evidence>
<dbReference type="SMART" id="SM00219">
    <property type="entry name" value="TyrKc"/>
    <property type="match status" value="1"/>
</dbReference>
<dbReference type="PIRSF" id="PIRSF000615">
    <property type="entry name" value="TyrPK_CSF1-R"/>
    <property type="match status" value="1"/>
</dbReference>
<evidence type="ECO:0000256" key="11">
    <source>
        <dbReference type="ARBA" id="ARBA00022843"/>
    </source>
</evidence>
<dbReference type="GO" id="GO:0019838">
    <property type="term" value="F:growth factor binding"/>
    <property type="evidence" value="ECO:0007669"/>
    <property type="project" value="TreeGrafter"/>
</dbReference>
<reference evidence="32" key="2">
    <citation type="submission" date="2025-08" db="UniProtKB">
        <authorList>
            <consortium name="Ensembl"/>
        </authorList>
    </citation>
    <scope>IDENTIFICATION</scope>
</reference>
<feature type="binding site" evidence="22">
    <location>
        <position position="756"/>
    </location>
    <ligand>
        <name>Mg(2+)</name>
        <dbReference type="ChEBI" id="CHEBI:18420"/>
    </ligand>
</feature>
<dbReference type="InterPro" id="IPR013783">
    <property type="entry name" value="Ig-like_fold"/>
</dbReference>
<name>A0A8C6MGL3_NOTFU</name>
<evidence type="ECO:0000256" key="12">
    <source>
        <dbReference type="ARBA" id="ARBA00022989"/>
    </source>
</evidence>
<dbReference type="InterPro" id="IPR007110">
    <property type="entry name" value="Ig-like_dom"/>
</dbReference>
<evidence type="ECO:0000256" key="14">
    <source>
        <dbReference type="ARBA" id="ARBA00023137"/>
    </source>
</evidence>
<reference evidence="32" key="1">
    <citation type="submission" date="2014-08" db="EMBL/GenBank/DDBJ databases">
        <authorList>
            <person name="Senf B."/>
            <person name="Petzold A."/>
            <person name="Downie B.R."/>
            <person name="Koch P."/>
            <person name="Platzer M."/>
        </authorList>
    </citation>
    <scope>NUCLEOTIDE SEQUENCE [LARGE SCALE GENOMIC DNA]</scope>
    <source>
        <strain evidence="32">GRZ</strain>
    </source>
</reference>
<evidence type="ECO:0000256" key="27">
    <source>
        <dbReference type="RuleBase" id="RU000311"/>
    </source>
</evidence>
<dbReference type="EC" id="2.7.10.1" evidence="2"/>
<feature type="transmembrane region" description="Helical" evidence="28">
    <location>
        <begin position="475"/>
        <end position="499"/>
    </location>
</feature>
<feature type="active site" description="Proton acceptor" evidence="20">
    <location>
        <position position="738"/>
    </location>
</feature>
<dbReference type="GO" id="GO:0043408">
    <property type="term" value="P:regulation of MAPK cascade"/>
    <property type="evidence" value="ECO:0007669"/>
    <property type="project" value="TreeGrafter"/>
</dbReference>
<evidence type="ECO:0000256" key="29">
    <source>
        <dbReference type="SAM" id="SignalP"/>
    </source>
</evidence>
<keyword evidence="12 28" id="KW-1133">Transmembrane helix</keyword>
<dbReference type="InterPro" id="IPR000719">
    <property type="entry name" value="Prot_kinase_dom"/>
</dbReference>
<keyword evidence="17" id="KW-0325">Glycoprotein</keyword>
<keyword evidence="18 27" id="KW-0393">Immunoglobulin domain</keyword>
<dbReference type="InterPro" id="IPR003599">
    <property type="entry name" value="Ig_sub"/>
</dbReference>
<dbReference type="SMART" id="SM00409">
    <property type="entry name" value="IG"/>
    <property type="match status" value="4"/>
</dbReference>
<evidence type="ECO:0000313" key="32">
    <source>
        <dbReference type="Ensembl" id="ENSNFUP00015033701.1"/>
    </source>
</evidence>
<dbReference type="InterPro" id="IPR017441">
    <property type="entry name" value="Protein_kinase_ATP_BS"/>
</dbReference>
<dbReference type="GeneTree" id="ENSGT00940000155506"/>
<dbReference type="InterPro" id="IPR001245">
    <property type="entry name" value="Ser-Thr/Tyr_kinase_cat_dom"/>
</dbReference>
<evidence type="ECO:0000256" key="3">
    <source>
        <dbReference type="ARBA" id="ARBA00022475"/>
    </source>
</evidence>
<dbReference type="InterPro" id="IPR050122">
    <property type="entry name" value="RTK"/>
</dbReference>
<feature type="disulfide bond" evidence="25">
    <location>
        <begin position="237"/>
        <end position="282"/>
    </location>
</feature>
<comment type="subcellular location">
    <subcellularLocation>
        <location evidence="1">Cell membrane</location>
        <topology evidence="1">Single-pass type I membrane protein</topology>
    </subcellularLocation>
    <subcellularLocation>
        <location evidence="27">Membrane</location>
        <topology evidence="27">Single-pass type I membrane protein</topology>
    </subcellularLocation>
</comment>
<evidence type="ECO:0000256" key="22">
    <source>
        <dbReference type="PIRSR" id="PIRSR000615-3"/>
    </source>
</evidence>
<evidence type="ECO:0000256" key="17">
    <source>
        <dbReference type="ARBA" id="ARBA00023180"/>
    </source>
</evidence>
<keyword evidence="15 25" id="KW-1015">Disulfide bond</keyword>
<dbReference type="GO" id="GO:1990682">
    <property type="term" value="C:CSF1-CSF1R complex"/>
    <property type="evidence" value="ECO:0007669"/>
    <property type="project" value="TreeGrafter"/>
</dbReference>
<dbReference type="Pfam" id="PF07714">
    <property type="entry name" value="PK_Tyr_Ser-Thr"/>
    <property type="match status" value="1"/>
</dbReference>
<feature type="domain" description="Protein kinase" evidence="30">
    <location>
        <begin position="543"/>
        <end position="874"/>
    </location>
</feature>
<evidence type="ECO:0000313" key="33">
    <source>
        <dbReference type="Proteomes" id="UP000694548"/>
    </source>
</evidence>
<evidence type="ECO:0000256" key="4">
    <source>
        <dbReference type="ARBA" id="ARBA00022553"/>
    </source>
</evidence>
<dbReference type="GO" id="GO:0030335">
    <property type="term" value="P:positive regulation of cell migration"/>
    <property type="evidence" value="ECO:0007669"/>
    <property type="project" value="TreeGrafter"/>
</dbReference>
<evidence type="ECO:0000256" key="25">
    <source>
        <dbReference type="PIRSR" id="PIRSR500947-52"/>
    </source>
</evidence>
<evidence type="ECO:0000256" key="26">
    <source>
        <dbReference type="PROSITE-ProRule" id="PRU10141"/>
    </source>
</evidence>
<dbReference type="Ensembl" id="ENSNFUT00015035210.1">
    <property type="protein sequence ID" value="ENSNFUP00015033701.1"/>
    <property type="gene ID" value="ENSNFUG00015013427.1"/>
</dbReference>
<evidence type="ECO:0000256" key="20">
    <source>
        <dbReference type="PIRSR" id="PIRSR000615-1"/>
    </source>
</evidence>
<feature type="signal peptide" evidence="29">
    <location>
        <begin position="1"/>
        <end position="27"/>
    </location>
</feature>
<evidence type="ECO:0000259" key="30">
    <source>
        <dbReference type="PROSITE" id="PS50011"/>
    </source>
</evidence>
<dbReference type="SUPFAM" id="SSF48726">
    <property type="entry name" value="Immunoglobulin"/>
    <property type="match status" value="4"/>
</dbReference>
<accession>A0A8C6MGL3</accession>
<keyword evidence="10 21" id="KW-0067">ATP-binding</keyword>
<evidence type="ECO:0000256" key="2">
    <source>
        <dbReference type="ARBA" id="ARBA00011902"/>
    </source>
</evidence>
<keyword evidence="33" id="KW-1185">Reference proteome</keyword>
<dbReference type="SMART" id="SM00408">
    <property type="entry name" value="IGc2"/>
    <property type="match status" value="1"/>
</dbReference>
<dbReference type="PROSITE" id="PS50011">
    <property type="entry name" value="PROTEIN_KINASE_DOM"/>
    <property type="match status" value="1"/>
</dbReference>
<feature type="disulfide bond" evidence="25">
    <location>
        <begin position="50"/>
        <end position="94"/>
    </location>
</feature>
<keyword evidence="3" id="KW-1003">Cell membrane</keyword>
<dbReference type="GO" id="GO:0005011">
    <property type="term" value="F:macrophage colony-stimulating factor receptor activity"/>
    <property type="evidence" value="ECO:0007669"/>
    <property type="project" value="TreeGrafter"/>
</dbReference>
<dbReference type="Proteomes" id="UP000694548">
    <property type="component" value="Chromosome sgr01"/>
</dbReference>
<dbReference type="PROSITE" id="PS50835">
    <property type="entry name" value="IG_LIKE"/>
    <property type="match status" value="1"/>
</dbReference>
<evidence type="ECO:0000256" key="24">
    <source>
        <dbReference type="PIRSR" id="PIRSR500947-51"/>
    </source>
</evidence>
<keyword evidence="14" id="KW-0829">Tyrosine-protein kinase</keyword>
<feature type="disulfide bond" evidence="25">
    <location>
        <begin position="414"/>
        <end position="449"/>
    </location>
</feature>
<dbReference type="Gene3D" id="3.30.200.20">
    <property type="entry name" value="Phosphorylase Kinase, domain 1"/>
    <property type="match status" value="1"/>
</dbReference>
<dbReference type="InterPro" id="IPR020635">
    <property type="entry name" value="Tyr_kinase_cat_dom"/>
</dbReference>
<keyword evidence="5" id="KW-0808">Transferase</keyword>
<feature type="binding site" evidence="21 26">
    <location>
        <position position="577"/>
    </location>
    <ligand>
        <name>ATP</name>
        <dbReference type="ChEBI" id="CHEBI:30616"/>
    </ligand>
</feature>
<evidence type="ECO:0000256" key="9">
    <source>
        <dbReference type="ARBA" id="ARBA00022777"/>
    </source>
</evidence>
<feature type="domain" description="Ig-like" evidence="31">
    <location>
        <begin position="216"/>
        <end position="294"/>
    </location>
</feature>
<evidence type="ECO:0000256" key="21">
    <source>
        <dbReference type="PIRSR" id="PIRSR000615-2"/>
    </source>
</evidence>
<evidence type="ECO:0000256" key="28">
    <source>
        <dbReference type="SAM" id="Phobius"/>
    </source>
</evidence>
<comment type="similarity">
    <text evidence="27">Belongs to the protein kinase superfamily. Tyr protein kinase family. CSF-1/PDGF receptor subfamily.</text>
</comment>
<evidence type="ECO:0000256" key="7">
    <source>
        <dbReference type="ARBA" id="ARBA00022737"/>
    </source>
</evidence>
<keyword evidence="9" id="KW-0418">Kinase</keyword>
<keyword evidence="29" id="KW-0732">Signal</keyword>
<dbReference type="GO" id="GO:0046872">
    <property type="term" value="F:metal ion binding"/>
    <property type="evidence" value="ECO:0007669"/>
    <property type="project" value="UniProtKB-KW"/>
</dbReference>
<dbReference type="PROSITE" id="PS00109">
    <property type="entry name" value="PROTEIN_KINASE_TYR"/>
    <property type="match status" value="1"/>
</dbReference>
<feature type="chain" id="PRO_5034489241" description="receptor protein-tyrosine kinase" evidence="29">
    <location>
        <begin position="28"/>
        <end position="923"/>
    </location>
</feature>
<dbReference type="GO" id="GO:0007169">
    <property type="term" value="P:cell surface receptor protein tyrosine kinase signaling pathway"/>
    <property type="evidence" value="ECO:0007669"/>
    <property type="project" value="InterPro"/>
</dbReference>
<evidence type="ECO:0000256" key="18">
    <source>
        <dbReference type="ARBA" id="ARBA00023319"/>
    </source>
</evidence>
<feature type="binding site" evidence="24">
    <location>
        <begin position="549"/>
        <end position="557"/>
    </location>
    <ligand>
        <name>ATP</name>
        <dbReference type="ChEBI" id="CHEBI:30616"/>
    </ligand>
</feature>